<dbReference type="CDD" id="cd02208">
    <property type="entry name" value="cupin_RmlC-like"/>
    <property type="match status" value="1"/>
</dbReference>
<dbReference type="Proteomes" id="UP001235064">
    <property type="component" value="Unassembled WGS sequence"/>
</dbReference>
<dbReference type="Pfam" id="PF07883">
    <property type="entry name" value="Cupin_2"/>
    <property type="match status" value="1"/>
</dbReference>
<dbReference type="SUPFAM" id="SSF51182">
    <property type="entry name" value="RmlC-like cupins"/>
    <property type="match status" value="1"/>
</dbReference>
<feature type="domain" description="Cupin type-2" evidence="1">
    <location>
        <begin position="44"/>
        <end position="108"/>
    </location>
</feature>
<name>A0ABT7MTZ5_9MICO</name>
<evidence type="ECO:0000259" key="1">
    <source>
        <dbReference type="Pfam" id="PF07883"/>
    </source>
</evidence>
<dbReference type="RefSeq" id="WP_286285825.1">
    <property type="nucleotide sequence ID" value="NZ_JASXSZ010000001.1"/>
</dbReference>
<dbReference type="PANTHER" id="PTHR43346">
    <property type="entry name" value="LIGAND BINDING DOMAIN PROTEIN, PUTATIVE (AFU_ORTHOLOGUE AFUA_6G14370)-RELATED"/>
    <property type="match status" value="1"/>
</dbReference>
<dbReference type="InterPro" id="IPR014710">
    <property type="entry name" value="RmlC-like_jellyroll"/>
</dbReference>
<dbReference type="Gene3D" id="2.60.120.10">
    <property type="entry name" value="Jelly Rolls"/>
    <property type="match status" value="1"/>
</dbReference>
<dbReference type="InterPro" id="IPR013096">
    <property type="entry name" value="Cupin_2"/>
</dbReference>
<evidence type="ECO:0000313" key="2">
    <source>
        <dbReference type="EMBL" id="MDL9977918.1"/>
    </source>
</evidence>
<organism evidence="2 3">
    <name type="scientific">Microbacterium candidum</name>
    <dbReference type="NCBI Taxonomy" id="3041922"/>
    <lineage>
        <taxon>Bacteria</taxon>
        <taxon>Bacillati</taxon>
        <taxon>Actinomycetota</taxon>
        <taxon>Actinomycetes</taxon>
        <taxon>Micrococcales</taxon>
        <taxon>Microbacteriaceae</taxon>
        <taxon>Microbacterium</taxon>
    </lineage>
</organism>
<sequence length="122" mass="13022">MTTSPTASSTAPTFATAAELLIGTRGTRRFEGRDFGAGISYFFVDNQPGEGADLHWHPYPETWLVISGTARATIGGDEFILRDGDTATVPPNTWHGFVNAGPGKLQLLGIHASDTIIQTFAD</sequence>
<dbReference type="PANTHER" id="PTHR43346:SF1">
    <property type="entry name" value="QUERCETIN 2,3-DIOXYGENASE-RELATED"/>
    <property type="match status" value="1"/>
</dbReference>
<accession>A0ABT7MTZ5</accession>
<protein>
    <submittedName>
        <fullName evidence="2">Cupin domain-containing protein</fullName>
    </submittedName>
</protein>
<dbReference type="InterPro" id="IPR052538">
    <property type="entry name" value="Flavonoid_dioxygenase-like"/>
</dbReference>
<dbReference type="InterPro" id="IPR011051">
    <property type="entry name" value="RmlC_Cupin_sf"/>
</dbReference>
<keyword evidence="3" id="KW-1185">Reference proteome</keyword>
<evidence type="ECO:0000313" key="3">
    <source>
        <dbReference type="Proteomes" id="UP001235064"/>
    </source>
</evidence>
<dbReference type="EMBL" id="JASXSZ010000001">
    <property type="protein sequence ID" value="MDL9977918.1"/>
    <property type="molecule type" value="Genomic_DNA"/>
</dbReference>
<reference evidence="2 3" key="1">
    <citation type="submission" date="2023-06" db="EMBL/GenBank/DDBJ databases">
        <title>Microbacterium sp. nov., isolated from a waste landfill.</title>
        <authorList>
            <person name="Wen W."/>
        </authorList>
    </citation>
    <scope>NUCLEOTIDE SEQUENCE [LARGE SCALE GENOMIC DNA]</scope>
    <source>
        <strain evidence="2 3">ASV49</strain>
    </source>
</reference>
<comment type="caution">
    <text evidence="2">The sequence shown here is derived from an EMBL/GenBank/DDBJ whole genome shotgun (WGS) entry which is preliminary data.</text>
</comment>
<proteinExistence type="predicted"/>
<gene>
    <name evidence="2" type="ORF">QSV35_01105</name>
</gene>